<sequence length="378" mass="42562">MSNIAMGRSQSETKTTVLLIVLCNLHSPSHMISVHADLTPTIKTMEGVTTLREYHSSTVAPRRYQDGVPLDLSEAHDATVVDLRRFMDGMQTLKGSCPPPKRCTFQCDIRGTVSIQRRPKTTALGRVLVSNFDVVSQIADIGKLSLRDIQHLAAASKTVAISPAYEVKHRLRTALSPYFPGALAELSGLLRKHRAIISGSTVLSILVPGPWKPNDLDIVLPETSAYAIEAFLGTHGYVRDPRRQRELLDDYPIDNGPILWDYGCFKKEALKIDLCYISTPATPVSHVMNYHSTAVMNYFDGRAVYCLFPDETFSRQYHENDYYPGRDDVKMVGLHKLEERGFAHGRFWLTDVVDGYTWDENGLFKVINHVIWRQLVDL</sequence>
<dbReference type="InParanoid" id="A0A165D1K8"/>
<evidence type="ECO:0000313" key="1">
    <source>
        <dbReference type="EMBL" id="KZT51870.1"/>
    </source>
</evidence>
<gene>
    <name evidence="1" type="ORF">CALCODRAFT_512428</name>
</gene>
<organism evidence="1 2">
    <name type="scientific">Calocera cornea HHB12733</name>
    <dbReference type="NCBI Taxonomy" id="1353952"/>
    <lineage>
        <taxon>Eukaryota</taxon>
        <taxon>Fungi</taxon>
        <taxon>Dikarya</taxon>
        <taxon>Basidiomycota</taxon>
        <taxon>Agaricomycotina</taxon>
        <taxon>Dacrymycetes</taxon>
        <taxon>Dacrymycetales</taxon>
        <taxon>Dacrymycetaceae</taxon>
        <taxon>Calocera</taxon>
    </lineage>
</organism>
<name>A0A165D1K8_9BASI</name>
<keyword evidence="2" id="KW-1185">Reference proteome</keyword>
<proteinExistence type="predicted"/>
<dbReference type="Proteomes" id="UP000076842">
    <property type="component" value="Unassembled WGS sequence"/>
</dbReference>
<reference evidence="1 2" key="1">
    <citation type="journal article" date="2016" name="Mol. Biol. Evol.">
        <title>Comparative Genomics of Early-Diverging Mushroom-Forming Fungi Provides Insights into the Origins of Lignocellulose Decay Capabilities.</title>
        <authorList>
            <person name="Nagy L.G."/>
            <person name="Riley R."/>
            <person name="Tritt A."/>
            <person name="Adam C."/>
            <person name="Daum C."/>
            <person name="Floudas D."/>
            <person name="Sun H."/>
            <person name="Yadav J.S."/>
            <person name="Pangilinan J."/>
            <person name="Larsson K.H."/>
            <person name="Matsuura K."/>
            <person name="Barry K."/>
            <person name="Labutti K."/>
            <person name="Kuo R."/>
            <person name="Ohm R.A."/>
            <person name="Bhattacharya S.S."/>
            <person name="Shirouzu T."/>
            <person name="Yoshinaga Y."/>
            <person name="Martin F.M."/>
            <person name="Grigoriev I.V."/>
            <person name="Hibbett D.S."/>
        </authorList>
    </citation>
    <scope>NUCLEOTIDE SEQUENCE [LARGE SCALE GENOMIC DNA]</scope>
    <source>
        <strain evidence="1 2">HHB12733</strain>
    </source>
</reference>
<evidence type="ECO:0000313" key="2">
    <source>
        <dbReference type="Proteomes" id="UP000076842"/>
    </source>
</evidence>
<dbReference type="AlphaFoldDB" id="A0A165D1K8"/>
<dbReference type="EMBL" id="KV424087">
    <property type="protein sequence ID" value="KZT51870.1"/>
    <property type="molecule type" value="Genomic_DNA"/>
</dbReference>
<protein>
    <submittedName>
        <fullName evidence="1">Uncharacterized protein</fullName>
    </submittedName>
</protein>
<accession>A0A165D1K8</accession>
<dbReference type="OrthoDB" id="3067340at2759"/>